<feature type="compositionally biased region" description="Low complexity" evidence="1">
    <location>
        <begin position="684"/>
        <end position="696"/>
    </location>
</feature>
<feature type="region of interest" description="Disordered" evidence="1">
    <location>
        <begin position="1"/>
        <end position="144"/>
    </location>
</feature>
<feature type="region of interest" description="Disordered" evidence="1">
    <location>
        <begin position="173"/>
        <end position="436"/>
    </location>
</feature>
<evidence type="ECO:0000313" key="3">
    <source>
        <dbReference type="EMBL" id="JAT74005.1"/>
    </source>
</evidence>
<keyword evidence="2" id="KW-1133">Transmembrane helix</keyword>
<dbReference type="EMBL" id="GDKF01004617">
    <property type="protein sequence ID" value="JAT74005.1"/>
    <property type="molecule type" value="Transcribed_RNA"/>
</dbReference>
<feature type="compositionally biased region" description="Low complexity" evidence="1">
    <location>
        <begin position="261"/>
        <end position="270"/>
    </location>
</feature>
<feature type="compositionally biased region" description="Low complexity" evidence="1">
    <location>
        <begin position="396"/>
        <end position="413"/>
    </location>
</feature>
<feature type="compositionally biased region" description="Basic and acidic residues" evidence="1">
    <location>
        <begin position="650"/>
        <end position="672"/>
    </location>
</feature>
<evidence type="ECO:0000256" key="1">
    <source>
        <dbReference type="SAM" id="MobiDB-lite"/>
    </source>
</evidence>
<feature type="region of interest" description="Disordered" evidence="1">
    <location>
        <begin position="1144"/>
        <end position="1170"/>
    </location>
</feature>
<feature type="compositionally biased region" description="Polar residues" evidence="1">
    <location>
        <begin position="1247"/>
        <end position="1258"/>
    </location>
</feature>
<name>A0A1D2A4V9_AUXPR</name>
<feature type="compositionally biased region" description="Polar residues" evidence="1">
    <location>
        <begin position="831"/>
        <end position="847"/>
    </location>
</feature>
<protein>
    <submittedName>
        <fullName evidence="3">Uncharacterized protein</fullName>
    </submittedName>
</protein>
<feature type="region of interest" description="Disordered" evidence="1">
    <location>
        <begin position="616"/>
        <end position="765"/>
    </location>
</feature>
<feature type="compositionally biased region" description="Gly residues" evidence="1">
    <location>
        <begin position="414"/>
        <end position="424"/>
    </location>
</feature>
<feature type="region of interest" description="Disordered" evidence="1">
    <location>
        <begin position="780"/>
        <end position="1056"/>
    </location>
</feature>
<feature type="compositionally biased region" description="Acidic residues" evidence="1">
    <location>
        <begin position="1005"/>
        <end position="1015"/>
    </location>
</feature>
<feature type="compositionally biased region" description="Low complexity" evidence="1">
    <location>
        <begin position="855"/>
        <end position="866"/>
    </location>
</feature>
<feature type="compositionally biased region" description="Low complexity" evidence="1">
    <location>
        <begin position="288"/>
        <end position="301"/>
    </location>
</feature>
<feature type="compositionally biased region" description="Polar residues" evidence="1">
    <location>
        <begin position="1"/>
        <end position="12"/>
    </location>
</feature>
<feature type="compositionally biased region" description="Acidic residues" evidence="1">
    <location>
        <begin position="971"/>
        <end position="987"/>
    </location>
</feature>
<proteinExistence type="predicted"/>
<feature type="compositionally biased region" description="Pro residues" evidence="1">
    <location>
        <begin position="229"/>
        <end position="242"/>
    </location>
</feature>
<reference evidence="3" key="1">
    <citation type="submission" date="2015-08" db="EMBL/GenBank/DDBJ databases">
        <authorList>
            <person name="Babu N.S."/>
            <person name="Beckwith C.J."/>
            <person name="Beseler K.G."/>
            <person name="Brison A."/>
            <person name="Carone J.V."/>
            <person name="Caskin T.P."/>
            <person name="Diamond M."/>
            <person name="Durham M.E."/>
            <person name="Foxe J.M."/>
            <person name="Go M."/>
            <person name="Henderson B.A."/>
            <person name="Jones I.B."/>
            <person name="McGettigan J.A."/>
            <person name="Micheletti S.J."/>
            <person name="Nasrallah M.E."/>
            <person name="Ortiz D."/>
            <person name="Piller C.R."/>
            <person name="Privatt S.R."/>
            <person name="Schneider S.L."/>
            <person name="Sharp S."/>
            <person name="Smith T.C."/>
            <person name="Stanton J.D."/>
            <person name="Ullery H.E."/>
            <person name="Wilson R.J."/>
            <person name="Serrano M.G."/>
            <person name="Buck G."/>
            <person name="Lee V."/>
            <person name="Wang Y."/>
            <person name="Carvalho R."/>
            <person name="Voegtly L."/>
            <person name="Shi R."/>
            <person name="Duckworth R."/>
            <person name="Johnson A."/>
            <person name="Loviza R."/>
            <person name="Walstead R."/>
            <person name="Shah Z."/>
            <person name="Kiflezghi M."/>
            <person name="Wade K."/>
            <person name="Ball S.L."/>
            <person name="Bradley K.W."/>
            <person name="Asai D.J."/>
            <person name="Bowman C.A."/>
            <person name="Russell D.A."/>
            <person name="Pope W.H."/>
            <person name="Jacobs-Sera D."/>
            <person name="Hendrix R.W."/>
            <person name="Hatfull G.F."/>
        </authorList>
    </citation>
    <scope>NUCLEOTIDE SEQUENCE</scope>
</reference>
<feature type="compositionally biased region" description="Low complexity" evidence="1">
    <location>
        <begin position="717"/>
        <end position="737"/>
    </location>
</feature>
<evidence type="ECO:0000256" key="2">
    <source>
        <dbReference type="SAM" id="Phobius"/>
    </source>
</evidence>
<sequence length="1305" mass="130764">MGVYTSAPSFQFKSADEQQHLRGQLPSLLPSPPKRAVPGRQPAPFGAPPPDHGSHPGSPWSGNPGQGWAPPSRHQEDERQVGAWAAPLSPSAAGGEEHWAPPGAAPQQYVGANHWPTAGQTAEPWGSPAAPSEGLFGKDVVPQPYDVAGEGEEVVGAAEGEWGAAPPGYSPGGWAGAVGDTPPSASSGPARAAGFGSFAAMDGVEGEGARPPWTPELPGTGETRDSAACPPPPGVPLPPPPTSTESPIRAHFARGQGGAGPSLLGPSGASRIPRPAGQAKGPGESEARAVAAAAPAAAASRIPPPPSAGFAPPQWAPPDASAAALVPGKLQLAPPMTGDAPQDAPSPGHAPPMGAPPGLLPPPPGPLSGLQGGSPSPGSSLAAQPGPMLFAPPAPAGAAPGAPEPGLGARGSQASGGQGVGRGPTGTPVARRGRTGGRARRIFTHLLILTAAALLAPELAVTSLSAAAGIAQTSARRLRRLEARDLRPPAVLPLVSGWHPRAAGRGGATGLLDAWVGALDAARSVLSEGAAGQATPSPASRAKAAAASATRRASTAAGRAGGAVLAARPALQRWALERPRAAARLVASCVRWARCVLEDRERACGQEAFGAYLRGAKGAAEPRKPRNDGTLGAGERVPPSQSSGATDAAAKPERPVGTEAARGAESKSEAPPKAEAAVVEDRPASGVSGGAASSEGTQPLPHKETPAEPETEVAGRAQPSKADPPSKAAAAAGTKPPSDGPSLEKIPAATHEALAKPPAAEASPVVGAANKSLPIAAMEVPSKVDTPAKAVPAPSKESLSLEITPNASLAAPNATTPPPTTVTSNAGVAASNKTTLPPASSLNTTVPTPAKESPTSAVTSSASVAAQRNDMLPPVVRLNASAPAPAKGDPAPNATRSVEPLDPSTATRPSTADPDDNVASPAEQVNPMGVEEEEAVEQAPEAEREEEGGTGRQPADGEDTGDVGAAAGTDAPEDDSEEPLASAEEEDAHPAAASGEDLEVAKEAEEGDPEDAALEDGDHCEDAGAKTEEDTPSGDPSPSDDQNNSEHPGSEPEQAEYEQVKALGGGEEGEETAVDKLRSFKEWLGTRLTLPPLDWTAMAQAWAAPLLAGLSLLALLVGTLLYTSALTRRRVQMRVSELDFAEAPLTAGPSPSASLPRKDAGEDSPQASGLVAAASASLSTLLTSMLRGEGKDGADDEVESSSRGRRSSGVPRPRRGAHASGAAADEGPGGAAAPTPSRRRSTRAAVPQTSALSDTPSRNTRHSLRSRTTLLESEDEDEEVSAGQGRAAASKSGPRAASRLKRGAA</sequence>
<feature type="compositionally biased region" description="Low complexity" evidence="1">
    <location>
        <begin position="182"/>
        <end position="200"/>
    </location>
</feature>
<feature type="compositionally biased region" description="Pro residues" evidence="1">
    <location>
        <begin position="348"/>
        <end position="366"/>
    </location>
</feature>
<accession>A0A1D2A4V9</accession>
<feature type="region of interest" description="Disordered" evidence="1">
    <location>
        <begin position="1187"/>
        <end position="1305"/>
    </location>
</feature>
<feature type="compositionally biased region" description="Low complexity" evidence="1">
    <location>
        <begin position="1219"/>
        <end position="1236"/>
    </location>
</feature>
<feature type="compositionally biased region" description="Low complexity" evidence="1">
    <location>
        <begin position="804"/>
        <end position="814"/>
    </location>
</feature>
<organism evidence="3">
    <name type="scientific">Auxenochlorella protothecoides</name>
    <name type="common">Green microalga</name>
    <name type="synonym">Chlorella protothecoides</name>
    <dbReference type="NCBI Taxonomy" id="3075"/>
    <lineage>
        <taxon>Eukaryota</taxon>
        <taxon>Viridiplantae</taxon>
        <taxon>Chlorophyta</taxon>
        <taxon>core chlorophytes</taxon>
        <taxon>Trebouxiophyceae</taxon>
        <taxon>Chlorellales</taxon>
        <taxon>Chlorellaceae</taxon>
        <taxon>Auxenochlorella</taxon>
    </lineage>
</organism>
<feature type="compositionally biased region" description="Basic and acidic residues" evidence="1">
    <location>
        <begin position="1016"/>
        <end position="1029"/>
    </location>
</feature>
<keyword evidence="2" id="KW-0472">Membrane</keyword>
<gene>
    <name evidence="3" type="ORF">g.73433</name>
</gene>
<keyword evidence="2" id="KW-0812">Transmembrane</keyword>
<feature type="transmembrane region" description="Helical" evidence="2">
    <location>
        <begin position="1102"/>
        <end position="1123"/>
    </location>
</feature>
<feature type="compositionally biased region" description="Low complexity" evidence="1">
    <location>
        <begin position="367"/>
        <end position="389"/>
    </location>
</feature>